<organism evidence="2 3">
    <name type="scientific">Bifidobacterium vansinderenii</name>
    <dbReference type="NCBI Taxonomy" id="1984871"/>
    <lineage>
        <taxon>Bacteria</taxon>
        <taxon>Bacillati</taxon>
        <taxon>Actinomycetota</taxon>
        <taxon>Actinomycetes</taxon>
        <taxon>Bifidobacteriales</taxon>
        <taxon>Bifidobacteriaceae</taxon>
        <taxon>Bifidobacterium</taxon>
    </lineage>
</organism>
<dbReference type="Pfam" id="PF01208">
    <property type="entry name" value="URO-D"/>
    <property type="match status" value="1"/>
</dbReference>
<dbReference type="InterPro" id="IPR000257">
    <property type="entry name" value="Uroporphyrinogen_deCOase"/>
</dbReference>
<dbReference type="GO" id="GO:0008168">
    <property type="term" value="F:methyltransferase activity"/>
    <property type="evidence" value="ECO:0007669"/>
    <property type="project" value="UniProtKB-KW"/>
</dbReference>
<evidence type="ECO:0000313" key="3">
    <source>
        <dbReference type="Proteomes" id="UP000215433"/>
    </source>
</evidence>
<accession>A0A229VZJ9</accession>
<dbReference type="Proteomes" id="UP000215433">
    <property type="component" value="Unassembled WGS sequence"/>
</dbReference>
<dbReference type="SUPFAM" id="SSF51726">
    <property type="entry name" value="UROD/MetE-like"/>
    <property type="match status" value="1"/>
</dbReference>
<keyword evidence="3" id="KW-1185">Reference proteome</keyword>
<dbReference type="Gene3D" id="3.20.20.210">
    <property type="match status" value="1"/>
</dbReference>
<proteinExistence type="predicted"/>
<dbReference type="GO" id="GO:0006779">
    <property type="term" value="P:porphyrin-containing compound biosynthetic process"/>
    <property type="evidence" value="ECO:0007669"/>
    <property type="project" value="InterPro"/>
</dbReference>
<gene>
    <name evidence="2" type="ORF">Tam10B_0608</name>
</gene>
<dbReference type="AlphaFoldDB" id="A0A229VZJ9"/>
<evidence type="ECO:0000313" key="2">
    <source>
        <dbReference type="EMBL" id="OXN01031.1"/>
    </source>
</evidence>
<comment type="caution">
    <text evidence="2">The sequence shown here is derived from an EMBL/GenBank/DDBJ whole genome shotgun (WGS) entry which is preliminary data.</text>
</comment>
<keyword evidence="2" id="KW-0808">Transferase</keyword>
<dbReference type="InterPro" id="IPR038071">
    <property type="entry name" value="UROD/MetE-like_sf"/>
</dbReference>
<reference evidence="2 3" key="1">
    <citation type="submission" date="2017-05" db="EMBL/GenBank/DDBJ databases">
        <title>Bifidobacterium vansinderenii sp. nov.</title>
        <authorList>
            <person name="Lugli G.A."/>
            <person name="Duranti S."/>
            <person name="Mangifesta M."/>
        </authorList>
    </citation>
    <scope>NUCLEOTIDE SEQUENCE [LARGE SCALE GENOMIC DNA]</scope>
    <source>
        <strain evidence="2 3">Tam10B</strain>
    </source>
</reference>
<evidence type="ECO:0000259" key="1">
    <source>
        <dbReference type="Pfam" id="PF01208"/>
    </source>
</evidence>
<sequence length="346" mass="39645">MGMAAAEIRLSWQSDEKGRSVNKRERVLNALNNRPVDHVPVGFWFHFSGEEATGERNVQAHLNYYRQTDLDFLKVMSDGFFNYPFNVEITEAHDWYGLEPLQPHDPWIEQQVERVRDLVAAIGDERCVFYNVFAPLSYLRFGAEQVGRHFDRVVADLREDPNAVLHALDTIGQTASILARRVIEEAGADGVYYCVQNGEKGLFTPEEHRRWVRPSDLYALEHANRYSDNNIVHFCGFAGKENQLELWQDYPGKAVNWAVHVDDLSLNDGRLFFGGRASLAGFETHWDANGHRGIIYSGTKEELQQYTRDLILDHGKHGLLLGGDCTIDAKLDWERIRWIVEAARSL</sequence>
<dbReference type="EMBL" id="NEWD01000006">
    <property type="protein sequence ID" value="OXN01031.1"/>
    <property type="molecule type" value="Genomic_DNA"/>
</dbReference>
<dbReference type="GO" id="GO:0032259">
    <property type="term" value="P:methylation"/>
    <property type="evidence" value="ECO:0007669"/>
    <property type="project" value="UniProtKB-KW"/>
</dbReference>
<protein>
    <submittedName>
        <fullName evidence="2">Methyltransferase, MtaA/CmuA family</fullName>
    </submittedName>
</protein>
<keyword evidence="2" id="KW-0489">Methyltransferase</keyword>
<feature type="domain" description="Uroporphyrinogen decarboxylase (URO-D)" evidence="1">
    <location>
        <begin position="88"/>
        <end position="345"/>
    </location>
</feature>
<dbReference type="GO" id="GO:0004853">
    <property type="term" value="F:uroporphyrinogen decarboxylase activity"/>
    <property type="evidence" value="ECO:0007669"/>
    <property type="project" value="InterPro"/>
</dbReference>
<name>A0A229VZJ9_9BIFI</name>